<organism evidence="1 2">
    <name type="scientific">Azonexus fungiphilus</name>
    <dbReference type="NCBI Taxonomy" id="146940"/>
    <lineage>
        <taxon>Bacteria</taxon>
        <taxon>Pseudomonadati</taxon>
        <taxon>Pseudomonadota</taxon>
        <taxon>Betaproteobacteria</taxon>
        <taxon>Rhodocyclales</taxon>
        <taxon>Azonexaceae</taxon>
        <taxon>Azonexus</taxon>
    </lineage>
</organism>
<protein>
    <submittedName>
        <fullName evidence="1">Uncharacterized protein</fullName>
    </submittedName>
</protein>
<dbReference type="Proteomes" id="UP000270626">
    <property type="component" value="Unassembled WGS sequence"/>
</dbReference>
<dbReference type="AlphaFoldDB" id="A0A495VQW3"/>
<comment type="caution">
    <text evidence="1">The sequence shown here is derived from an EMBL/GenBank/DDBJ whole genome shotgun (WGS) entry which is preliminary data.</text>
</comment>
<name>A0A495VQW3_9RHOO</name>
<gene>
    <name evidence="1" type="ORF">DFR40_2768</name>
</gene>
<evidence type="ECO:0000313" key="1">
    <source>
        <dbReference type="EMBL" id="RKT50833.1"/>
    </source>
</evidence>
<reference evidence="1 2" key="1">
    <citation type="submission" date="2018-10" db="EMBL/GenBank/DDBJ databases">
        <title>Genomic Encyclopedia of Type Strains, Phase IV (KMG-IV): sequencing the most valuable type-strain genomes for metagenomic binning, comparative biology and taxonomic classification.</title>
        <authorList>
            <person name="Goeker M."/>
        </authorList>
    </citation>
    <scope>NUCLEOTIDE SEQUENCE [LARGE SCALE GENOMIC DNA]</scope>
    <source>
        <strain evidence="1 2">DSM 23841</strain>
    </source>
</reference>
<evidence type="ECO:0000313" key="2">
    <source>
        <dbReference type="Proteomes" id="UP000270626"/>
    </source>
</evidence>
<dbReference type="RefSeq" id="WP_170160229.1">
    <property type="nucleotide sequence ID" value="NZ_RBXP01000017.1"/>
</dbReference>
<accession>A0A495VQW3</accession>
<keyword evidence="2" id="KW-1185">Reference proteome</keyword>
<proteinExistence type="predicted"/>
<dbReference type="EMBL" id="RBXP01000017">
    <property type="protein sequence ID" value="RKT50833.1"/>
    <property type="molecule type" value="Genomic_DNA"/>
</dbReference>
<sequence length="56" mass="6429">MKQLQKWFDLIAGISEDEQKRLAMAHAIFGSRGPDLAELAKPACWRRPVHVRSRRG</sequence>